<name>W5JHV4_ANODA</name>
<keyword evidence="5" id="KW-1185">Reference proteome</keyword>
<dbReference type="HOGENOM" id="CLU_785768_0_0_1"/>
<feature type="region of interest" description="Disordered" evidence="1">
    <location>
        <begin position="197"/>
        <end position="231"/>
    </location>
</feature>
<accession>W5JHV4</accession>
<dbReference type="AlphaFoldDB" id="W5JHV4"/>
<evidence type="ECO:0000313" key="3">
    <source>
        <dbReference type="EMBL" id="ETN62485.1"/>
    </source>
</evidence>
<feature type="chain" id="PRO_5010155453" description="Secreted protein" evidence="2">
    <location>
        <begin position="26"/>
        <end position="353"/>
    </location>
</feature>
<reference evidence="3 5" key="1">
    <citation type="journal article" date="2010" name="BMC Genomics">
        <title>Combination of measures distinguishes pre-miRNAs from other stem-loops in the genome of the newly sequenced Anopheles darlingi.</title>
        <authorList>
            <person name="Mendes N.D."/>
            <person name="Freitas A.T."/>
            <person name="Vasconcelos A.T."/>
            <person name="Sagot M.F."/>
        </authorList>
    </citation>
    <scope>NUCLEOTIDE SEQUENCE</scope>
</reference>
<evidence type="ECO:0000256" key="1">
    <source>
        <dbReference type="SAM" id="MobiDB-lite"/>
    </source>
</evidence>
<evidence type="ECO:0000313" key="4">
    <source>
        <dbReference type="EnsemblMetazoa" id="ADAC005822-PA"/>
    </source>
</evidence>
<dbReference type="EnsemblMetazoa" id="ADAC005822-RA">
    <property type="protein sequence ID" value="ADAC005822-PA"/>
    <property type="gene ID" value="ADAC005822"/>
</dbReference>
<dbReference type="EMBL" id="ADMH02001462">
    <property type="protein sequence ID" value="ETN62485.1"/>
    <property type="molecule type" value="Genomic_DNA"/>
</dbReference>
<evidence type="ECO:0000256" key="2">
    <source>
        <dbReference type="SAM" id="SignalP"/>
    </source>
</evidence>
<dbReference type="VEuPathDB" id="VectorBase:ADAR2_007323"/>
<dbReference type="VEuPathDB" id="VectorBase:ADAC005822"/>
<protein>
    <recommendedName>
        <fullName evidence="6">Secreted protein</fullName>
    </recommendedName>
</protein>
<reference evidence="3" key="2">
    <citation type="submission" date="2010-05" db="EMBL/GenBank/DDBJ databases">
        <authorList>
            <person name="Almeida L.G."/>
            <person name="Nicolas M.F."/>
            <person name="Souza R.C."/>
            <person name="Vasconcelos A.T.R."/>
        </authorList>
    </citation>
    <scope>NUCLEOTIDE SEQUENCE</scope>
</reference>
<keyword evidence="2" id="KW-0732">Signal</keyword>
<evidence type="ECO:0008006" key="6">
    <source>
        <dbReference type="Google" id="ProtNLM"/>
    </source>
</evidence>
<organism evidence="3">
    <name type="scientific">Anopheles darlingi</name>
    <name type="common">Mosquito</name>
    <dbReference type="NCBI Taxonomy" id="43151"/>
    <lineage>
        <taxon>Eukaryota</taxon>
        <taxon>Metazoa</taxon>
        <taxon>Ecdysozoa</taxon>
        <taxon>Arthropoda</taxon>
        <taxon>Hexapoda</taxon>
        <taxon>Insecta</taxon>
        <taxon>Pterygota</taxon>
        <taxon>Neoptera</taxon>
        <taxon>Endopterygota</taxon>
        <taxon>Diptera</taxon>
        <taxon>Nematocera</taxon>
        <taxon>Culicoidea</taxon>
        <taxon>Culicidae</taxon>
        <taxon>Anophelinae</taxon>
        <taxon>Anopheles</taxon>
    </lineage>
</organism>
<sequence length="353" mass="36932">MKPFRSWNSASVALAIVLCAGLAMAAPGVRVKRGEAAAAETAVVGAESADTAVNPLISEDAAIIGDDLDRDKRKVPDPKYETKNAILGFVFGKINSFIDAKTRFIDKLDHANIEKNKQHHIEPPKPVPDFQSLISSVITPKVQFITSKIGSLSGSFLGGSSGGGHGDDSDGHGSGGSGAPQLGNIVSSLLKLSGPILSGSSGGGGHGGSNTVSLGDHDDDDDKQSAQAVKDAIHPTRAPIPVTTDDTPDFDRQKVSLQVPDALFGSSFTLVTNLSGRFGDLIMNTARRTGEFFWVFQPLFGKHLTIEIPTTTTTTTTQRTTTTTRAAQTTTPAAGETPLLLDLLSTATDANEI</sequence>
<feature type="region of interest" description="Disordered" evidence="1">
    <location>
        <begin position="312"/>
        <end position="331"/>
    </location>
</feature>
<dbReference type="eggNOG" id="ENOG502SB2U">
    <property type="taxonomic scope" value="Eukaryota"/>
</dbReference>
<dbReference type="OMA" id="IMNTARR"/>
<dbReference type="Proteomes" id="UP000000673">
    <property type="component" value="Unassembled WGS sequence"/>
</dbReference>
<feature type="signal peptide" evidence="2">
    <location>
        <begin position="1"/>
        <end position="25"/>
    </location>
</feature>
<evidence type="ECO:0000313" key="5">
    <source>
        <dbReference type="Proteomes" id="UP000000673"/>
    </source>
</evidence>
<proteinExistence type="predicted"/>
<reference evidence="4" key="4">
    <citation type="submission" date="2015-06" db="UniProtKB">
        <authorList>
            <consortium name="EnsemblMetazoa"/>
        </authorList>
    </citation>
    <scope>IDENTIFICATION</scope>
</reference>
<reference evidence="3" key="3">
    <citation type="journal article" date="2013" name="Nucleic Acids Res.">
        <title>The genome of Anopheles darlingi, the main neotropical malaria vector.</title>
        <authorList>
            <person name="Marinotti O."/>
            <person name="Cerqueira G.C."/>
            <person name="de Almeida L.G."/>
            <person name="Ferro M.I."/>
            <person name="Loreto E.L."/>
            <person name="Zaha A."/>
            <person name="Teixeira S.M."/>
            <person name="Wespiser A.R."/>
            <person name="Almeida E Silva A."/>
            <person name="Schlindwein A.D."/>
            <person name="Pacheco A.C."/>
            <person name="Silva A.L."/>
            <person name="Graveley B.R."/>
            <person name="Walenz B.P."/>
            <person name="Lima Bde A."/>
            <person name="Ribeiro C.A."/>
            <person name="Nunes-Silva C.G."/>
            <person name="de Carvalho C.R."/>
            <person name="Soares C.M."/>
            <person name="de Menezes C.B."/>
            <person name="Matiolli C."/>
            <person name="Caffrey D."/>
            <person name="Araujo D.A."/>
            <person name="de Oliveira D.M."/>
            <person name="Golenbock D."/>
            <person name="Grisard E.C."/>
            <person name="Fantinatti-Garboggini F."/>
            <person name="de Carvalho F.M."/>
            <person name="Barcellos F.G."/>
            <person name="Prosdocimi F."/>
            <person name="May G."/>
            <person name="Azevedo Junior G.M."/>
            <person name="Guimaraes G.M."/>
            <person name="Goldman G.H."/>
            <person name="Padilha I.Q."/>
            <person name="Batista Jda S."/>
            <person name="Ferro J.A."/>
            <person name="Ribeiro J.M."/>
            <person name="Fietto J.L."/>
            <person name="Dabbas K.M."/>
            <person name="Cerdeira L."/>
            <person name="Agnez-Lima L.F."/>
            <person name="Brocchi M."/>
            <person name="de Carvalho M.O."/>
            <person name="Teixeira Mde M."/>
            <person name="Diniz Maia Mde M."/>
            <person name="Goldman M.H."/>
            <person name="Cruz Schneider M.P."/>
            <person name="Felipe M.S."/>
            <person name="Hungria M."/>
            <person name="Nicolas M.F."/>
            <person name="Pereira M."/>
            <person name="Montes M.A."/>
            <person name="Cantao M.E."/>
            <person name="Vincentz M."/>
            <person name="Rafael M.S."/>
            <person name="Silverman N."/>
            <person name="Stoco P.H."/>
            <person name="Souza R.C."/>
            <person name="Vicentini R."/>
            <person name="Gazzinelli R.T."/>
            <person name="Neves Rde O."/>
            <person name="Silva R."/>
            <person name="Astolfi-Filho S."/>
            <person name="Maciel T.E."/>
            <person name="Urmenyi T.P."/>
            <person name="Tadei W.P."/>
            <person name="Camargo E.P."/>
            <person name="de Vasconcelos A.T."/>
        </authorList>
    </citation>
    <scope>NUCLEOTIDE SEQUENCE</scope>
</reference>
<gene>
    <name evidence="3" type="ORF">AND_005822</name>
</gene>
<feature type="region of interest" description="Disordered" evidence="1">
    <location>
        <begin position="160"/>
        <end position="180"/>
    </location>
</feature>